<organism evidence="2 3">
    <name type="scientific">Tardiphaga robiniae</name>
    <dbReference type="NCBI Taxonomy" id="943830"/>
    <lineage>
        <taxon>Bacteria</taxon>
        <taxon>Pseudomonadati</taxon>
        <taxon>Pseudomonadota</taxon>
        <taxon>Alphaproteobacteria</taxon>
        <taxon>Hyphomicrobiales</taxon>
        <taxon>Nitrobacteraceae</taxon>
        <taxon>Tardiphaga</taxon>
    </lineage>
</organism>
<protein>
    <submittedName>
        <fullName evidence="2">Uncharacterized protein</fullName>
    </submittedName>
</protein>
<keyword evidence="1" id="KW-1133">Transmembrane helix</keyword>
<dbReference type="Proteomes" id="UP000515291">
    <property type="component" value="Chromosome"/>
</dbReference>
<accession>A0A7G6TUN7</accession>
<feature type="transmembrane region" description="Helical" evidence="1">
    <location>
        <begin position="36"/>
        <end position="57"/>
    </location>
</feature>
<sequence length="109" mass="12011">MKNDMLGRGERGNDPLIDEIDWNSAAPSWTSLMTGLLGLGLIFVLCLGGLMMVLGQFFKEMHWTTALDLTISGVIALLILGCVFILFTKFRSRARVFADASGIDKSSRR</sequence>
<evidence type="ECO:0000313" key="3">
    <source>
        <dbReference type="Proteomes" id="UP000515291"/>
    </source>
</evidence>
<dbReference type="RefSeq" id="WP_184515319.1">
    <property type="nucleotide sequence ID" value="NZ_CP050292.1"/>
</dbReference>
<reference evidence="3" key="1">
    <citation type="journal article" date="2020" name="Mol. Plant Microbe">
        <title>Rhizobial microsymbionts of the narrowly endemic Oxytropis species growing in Kamchatka are characterized by significant genetic diversity and possess a set of genes that are associated with T3SS and T6SS secretion systems and can affect the development of symbiosis.</title>
        <authorList>
            <person name="Safronova V."/>
            <person name="Guro P."/>
            <person name="Sazanova A."/>
            <person name="Kuznetsova I."/>
            <person name="Belimov A."/>
            <person name="Yakubov V."/>
            <person name="Chirak E."/>
            <person name="Afonin A."/>
            <person name="Gogolev Y."/>
            <person name="Andronov E."/>
            <person name="Tikhonovich I."/>
        </authorList>
    </citation>
    <scope>NUCLEOTIDE SEQUENCE [LARGE SCALE GENOMIC DNA]</scope>
    <source>
        <strain evidence="3">581</strain>
    </source>
</reference>
<proteinExistence type="predicted"/>
<gene>
    <name evidence="2" type="ORF">HB776_03830</name>
</gene>
<dbReference type="KEGG" id="trb:HB776_03830"/>
<dbReference type="EMBL" id="CP050292">
    <property type="protein sequence ID" value="QND70469.1"/>
    <property type="molecule type" value="Genomic_DNA"/>
</dbReference>
<keyword evidence="1" id="KW-0812">Transmembrane</keyword>
<evidence type="ECO:0000256" key="1">
    <source>
        <dbReference type="SAM" id="Phobius"/>
    </source>
</evidence>
<dbReference type="AlphaFoldDB" id="A0A7G6TUN7"/>
<keyword evidence="1" id="KW-0472">Membrane</keyword>
<feature type="transmembrane region" description="Helical" evidence="1">
    <location>
        <begin position="69"/>
        <end position="87"/>
    </location>
</feature>
<name>A0A7G6TUN7_9BRAD</name>
<evidence type="ECO:0000313" key="2">
    <source>
        <dbReference type="EMBL" id="QND70469.1"/>
    </source>
</evidence>